<dbReference type="CDD" id="cd20404">
    <property type="entry name" value="Tudor_Agenet_AtEML-like"/>
    <property type="match status" value="1"/>
</dbReference>
<dbReference type="STRING" id="35608.A0A2U1Q0V9"/>
<dbReference type="PANTHER" id="PTHR12663">
    <property type="entry name" value="ANDROGEN INDUCED INHIBITOR OF PROLIFERATION AS3 / PDS5-RELATED"/>
    <property type="match status" value="1"/>
</dbReference>
<sequence length="967" mass="109384">MGSSSLTGFTKMTKTEIMLMNAGKGLLLLPSSSNEIVSLLQELEKRLQRVQQMPSESMIYAMQPVIEALIAKELLRHPHMDVNISVACCISEVFRIMVYKTPYSDEQMKDFFELVVIALEKLSSASGGWNDRMFKALKTLDMGKFSLMMCDLQLDGLIVRLFKQFLTVADSNSSAVVTKMKQIMVMILEKTEPVNHMLVDLLVTSVRKENKIASPVCWQLGRDVLERCATQLKPHLPKKVAEEVYSPLMETIPSTTGTSKLGKGATRKRKHECLDGSRNMVQPLRRCRDVKKRKKKTLSTDDPPMPTNIVTEAQSVEHGENLVGRRIKVWWSTDKTYYQGVVKSFDCRKKRHKVLYDDGEEELLDLKQEQWKLAEMASRLSMFEIKLMNAGKGLLILPSSTAELLNVLEQMEKLLHRVQLHKWKQTLSESMKYAMRPIIEALIAKELLRHPDMGVNISVACCICDVLKIMDYNTSYNDEQMKDFFELAVITFEKLSSASGGCYTKLFKVLRTLSRLSYSLLKSDLLLKGLIVRLFKQFVTSADGKCLYSAEFFFSSNSSRAVFKMKQIMIFIIEKSELLDLELVDLLVTRVRKENQITSHVCWKLGNEVLKKCAAKLKPYLPDQVAKEECNSLGESIHSTANTSRNRVQPVRSCKDATRHTVNLLHVNSEVENRTLSSHDPPMPSTSVIEVSSDDDNEELIDLKGKQRELLENVSATPDSVSFDNGDESFVDLTQEELVENVAHSVGQAPPPGDIISVQGYSVKQSIAPILEAIFKKHGNITADCFLQKPSVITYFLEVICEAARLIETSDVTTIISKMEEIEFLVSEAEAVNIDMSWLQAQLKDIHTRNEALEKTNSLMEMKVNTILVKRAARTDLIERGEELVAAQKRCVKAEECIKVLDLVKDKPISTIIAKRAARADLRERCRELVVAQEQFAKAERCMKVLELVEEKLSNKILESKAENNLG</sequence>
<comment type="subcellular location">
    <subcellularLocation>
        <location evidence="1">Nucleus</location>
    </subcellularLocation>
</comment>
<gene>
    <name evidence="5" type="ORF">CTI12_AA089010</name>
</gene>
<reference evidence="5 6" key="1">
    <citation type="journal article" date="2018" name="Mol. Plant">
        <title>The genome of Artemisia annua provides insight into the evolution of Asteraceae family and artemisinin biosynthesis.</title>
        <authorList>
            <person name="Shen Q."/>
            <person name="Zhang L."/>
            <person name="Liao Z."/>
            <person name="Wang S."/>
            <person name="Yan T."/>
            <person name="Shi P."/>
            <person name="Liu M."/>
            <person name="Fu X."/>
            <person name="Pan Q."/>
            <person name="Wang Y."/>
            <person name="Lv Z."/>
            <person name="Lu X."/>
            <person name="Zhang F."/>
            <person name="Jiang W."/>
            <person name="Ma Y."/>
            <person name="Chen M."/>
            <person name="Hao X."/>
            <person name="Li L."/>
            <person name="Tang Y."/>
            <person name="Lv G."/>
            <person name="Zhou Y."/>
            <person name="Sun X."/>
            <person name="Brodelius P.E."/>
            <person name="Rose J.K.C."/>
            <person name="Tang K."/>
        </authorList>
    </citation>
    <scope>NUCLEOTIDE SEQUENCE [LARGE SCALE GENOMIC DNA]</scope>
    <source>
        <strain evidence="6">cv. Huhao1</strain>
        <tissue evidence="5">Leaf</tissue>
    </source>
</reference>
<keyword evidence="6" id="KW-1185">Reference proteome</keyword>
<dbReference type="GO" id="GO:0005634">
    <property type="term" value="C:nucleus"/>
    <property type="evidence" value="ECO:0007669"/>
    <property type="project" value="UniProtKB-SubCell"/>
</dbReference>
<dbReference type="GO" id="GO:0007064">
    <property type="term" value="P:mitotic sister chromatid cohesion"/>
    <property type="evidence" value="ECO:0007669"/>
    <property type="project" value="InterPro"/>
</dbReference>
<evidence type="ECO:0000256" key="4">
    <source>
        <dbReference type="ARBA" id="ARBA00023242"/>
    </source>
</evidence>
<evidence type="ECO:0000256" key="2">
    <source>
        <dbReference type="ARBA" id="ARBA00022763"/>
    </source>
</evidence>
<dbReference type="AlphaFoldDB" id="A0A2U1Q0V9"/>
<accession>A0A2U1Q0V9</accession>
<dbReference type="GO" id="GO:0006281">
    <property type="term" value="P:DNA repair"/>
    <property type="evidence" value="ECO:0007669"/>
    <property type="project" value="UniProtKB-KW"/>
</dbReference>
<dbReference type="SUPFAM" id="SSF63748">
    <property type="entry name" value="Tudor/PWWP/MBT"/>
    <property type="match status" value="1"/>
</dbReference>
<evidence type="ECO:0000313" key="5">
    <source>
        <dbReference type="EMBL" id="PWA91605.1"/>
    </source>
</evidence>
<dbReference type="Proteomes" id="UP000245207">
    <property type="component" value="Unassembled WGS sequence"/>
</dbReference>
<dbReference type="InterPro" id="IPR007942">
    <property type="entry name" value="PLipase-like"/>
</dbReference>
<keyword evidence="4" id="KW-0539">Nucleus</keyword>
<evidence type="ECO:0000313" key="6">
    <source>
        <dbReference type="Proteomes" id="UP000245207"/>
    </source>
</evidence>
<dbReference type="OrthoDB" id="904194at2759"/>
<dbReference type="PANTHER" id="PTHR12663:SF63">
    <property type="entry name" value="PHOSPHOLIPASE-LIKE PROTEIN-RELATED"/>
    <property type="match status" value="1"/>
</dbReference>
<keyword evidence="3" id="KW-0234">DNA repair</keyword>
<protein>
    <submittedName>
        <fullName evidence="5">Phospholipase-like protein</fullName>
    </submittedName>
</protein>
<organism evidence="5 6">
    <name type="scientific">Artemisia annua</name>
    <name type="common">Sweet wormwood</name>
    <dbReference type="NCBI Taxonomy" id="35608"/>
    <lineage>
        <taxon>Eukaryota</taxon>
        <taxon>Viridiplantae</taxon>
        <taxon>Streptophyta</taxon>
        <taxon>Embryophyta</taxon>
        <taxon>Tracheophyta</taxon>
        <taxon>Spermatophyta</taxon>
        <taxon>Magnoliopsida</taxon>
        <taxon>eudicotyledons</taxon>
        <taxon>Gunneridae</taxon>
        <taxon>Pentapetalae</taxon>
        <taxon>asterids</taxon>
        <taxon>campanulids</taxon>
        <taxon>Asterales</taxon>
        <taxon>Asteraceae</taxon>
        <taxon>Asteroideae</taxon>
        <taxon>Anthemideae</taxon>
        <taxon>Artemisiinae</taxon>
        <taxon>Artemisia</taxon>
    </lineage>
</organism>
<evidence type="ECO:0000256" key="1">
    <source>
        <dbReference type="ARBA" id="ARBA00004123"/>
    </source>
</evidence>
<evidence type="ECO:0000256" key="3">
    <source>
        <dbReference type="ARBA" id="ARBA00023204"/>
    </source>
</evidence>
<keyword evidence="2" id="KW-0227">DNA damage</keyword>
<dbReference type="Pfam" id="PF05278">
    <property type="entry name" value="PEARLI-4"/>
    <property type="match status" value="1"/>
</dbReference>
<dbReference type="GO" id="GO:0000785">
    <property type="term" value="C:chromatin"/>
    <property type="evidence" value="ECO:0007669"/>
    <property type="project" value="TreeGrafter"/>
</dbReference>
<dbReference type="EMBL" id="PKPP01000532">
    <property type="protein sequence ID" value="PWA91605.1"/>
    <property type="molecule type" value="Genomic_DNA"/>
</dbReference>
<dbReference type="Pfam" id="PF20168">
    <property type="entry name" value="PDS5"/>
    <property type="match status" value="2"/>
</dbReference>
<proteinExistence type="predicted"/>
<name>A0A2U1Q0V9_ARTAN</name>
<dbReference type="Gene3D" id="2.30.30.140">
    <property type="match status" value="1"/>
</dbReference>
<dbReference type="InterPro" id="IPR039776">
    <property type="entry name" value="Pds5"/>
</dbReference>
<comment type="caution">
    <text evidence="5">The sequence shown here is derived from an EMBL/GenBank/DDBJ whole genome shotgun (WGS) entry which is preliminary data.</text>
</comment>